<sequence length="138" mass="15668">MSERSRLVKLCEQAGLDSPLDEWKSSRVVMENCATQPSVIGLPHWDADPEHSSGTSVWLTDNNLLYSPKSFLHNNVGERAKSVGFSSSWWYSNFRRLGPIHCIRSALHALAAQYNLQLFHSQTTRMEHHPDFNGHFCG</sequence>
<keyword evidence="2" id="KW-1185">Reference proteome</keyword>
<evidence type="ECO:0000313" key="2">
    <source>
        <dbReference type="Proteomes" id="UP000011668"/>
    </source>
</evidence>
<dbReference type="AlphaFoldDB" id="L8WCL9"/>
<protein>
    <submittedName>
        <fullName evidence="1">Uncharacterized protein</fullName>
    </submittedName>
</protein>
<proteinExistence type="predicted"/>
<comment type="caution">
    <text evidence="1">The sequence shown here is derived from an EMBL/GenBank/DDBJ whole genome shotgun (WGS) entry which is preliminary data.</text>
</comment>
<accession>L8WCL9</accession>
<dbReference type="EMBL" id="AFRT01005629">
    <property type="protein sequence ID" value="ELU35695.1"/>
    <property type="molecule type" value="Genomic_DNA"/>
</dbReference>
<name>L8WCL9_THACA</name>
<reference evidence="1 2" key="1">
    <citation type="journal article" date="2013" name="Nat. Commun.">
        <title>The evolution and pathogenic mechanisms of the rice sheath blight pathogen.</title>
        <authorList>
            <person name="Zheng A."/>
            <person name="Lin R."/>
            <person name="Xu L."/>
            <person name="Qin P."/>
            <person name="Tang C."/>
            <person name="Ai P."/>
            <person name="Zhang D."/>
            <person name="Liu Y."/>
            <person name="Sun Z."/>
            <person name="Feng H."/>
            <person name="Wang Y."/>
            <person name="Chen Y."/>
            <person name="Liang X."/>
            <person name="Fu R."/>
            <person name="Li Q."/>
            <person name="Zhang J."/>
            <person name="Yu X."/>
            <person name="Xie Z."/>
            <person name="Ding L."/>
            <person name="Guan P."/>
            <person name="Tang J."/>
            <person name="Liang Y."/>
            <person name="Wang S."/>
            <person name="Deng Q."/>
            <person name="Li S."/>
            <person name="Zhu J."/>
            <person name="Wang L."/>
            <person name="Liu H."/>
            <person name="Li P."/>
        </authorList>
    </citation>
    <scope>NUCLEOTIDE SEQUENCE [LARGE SCALE GENOMIC DNA]</scope>
    <source>
        <strain evidence="2">AG-1 IA</strain>
    </source>
</reference>
<organism evidence="1 2">
    <name type="scientific">Thanatephorus cucumeris (strain AG1-IA)</name>
    <name type="common">Rice sheath blight fungus</name>
    <name type="synonym">Rhizoctonia solani</name>
    <dbReference type="NCBI Taxonomy" id="983506"/>
    <lineage>
        <taxon>Eukaryota</taxon>
        <taxon>Fungi</taxon>
        <taxon>Dikarya</taxon>
        <taxon>Basidiomycota</taxon>
        <taxon>Agaricomycotina</taxon>
        <taxon>Agaricomycetes</taxon>
        <taxon>Cantharellales</taxon>
        <taxon>Ceratobasidiaceae</taxon>
        <taxon>Rhizoctonia</taxon>
        <taxon>Rhizoctonia solani AG-1</taxon>
    </lineage>
</organism>
<dbReference type="HOGENOM" id="CLU_1856657_0_0_1"/>
<dbReference type="Proteomes" id="UP000011668">
    <property type="component" value="Unassembled WGS sequence"/>
</dbReference>
<evidence type="ECO:0000313" key="1">
    <source>
        <dbReference type="EMBL" id="ELU35695.1"/>
    </source>
</evidence>
<gene>
    <name evidence="1" type="ORF">AG1IA_10275</name>
</gene>